<evidence type="ECO:0000313" key="1">
    <source>
        <dbReference type="EMBL" id="ORL43959.1"/>
    </source>
</evidence>
<gene>
    <name evidence="1" type="ORF">IIF7_18372</name>
</gene>
<proteinExistence type="predicted"/>
<keyword evidence="2" id="KW-1185">Reference proteome</keyword>
<organism evidence="1 2">
    <name type="scientific">Zunongwangia atlantica 22II14-10F7</name>
    <dbReference type="NCBI Taxonomy" id="1185767"/>
    <lineage>
        <taxon>Bacteria</taxon>
        <taxon>Pseudomonadati</taxon>
        <taxon>Bacteroidota</taxon>
        <taxon>Flavobacteriia</taxon>
        <taxon>Flavobacteriales</taxon>
        <taxon>Flavobacteriaceae</taxon>
        <taxon>Zunongwangia</taxon>
    </lineage>
</organism>
<dbReference type="RefSeq" id="WP_084843146.1">
    <property type="nucleotide sequence ID" value="NZ_ARYN01000021.1"/>
</dbReference>
<name>A0A1Y1SYX7_9FLAO</name>
<accession>A0A1Y1SYX7</accession>
<evidence type="ECO:0000313" key="2">
    <source>
        <dbReference type="Proteomes" id="UP000192746"/>
    </source>
</evidence>
<dbReference type="Proteomes" id="UP000192746">
    <property type="component" value="Unassembled WGS sequence"/>
</dbReference>
<protein>
    <submittedName>
        <fullName evidence="1">Uncharacterized protein</fullName>
    </submittedName>
</protein>
<dbReference type="EMBL" id="ARYN01000021">
    <property type="protein sequence ID" value="ORL43959.1"/>
    <property type="molecule type" value="Genomic_DNA"/>
</dbReference>
<reference evidence="1 2" key="1">
    <citation type="submission" date="2013-04" db="EMBL/GenBank/DDBJ databases">
        <title>Zunongwangia sp. 22II14-10F7 Genome Sequencing.</title>
        <authorList>
            <person name="Lai Q."/>
            <person name="Shao Z."/>
        </authorList>
    </citation>
    <scope>NUCLEOTIDE SEQUENCE [LARGE SCALE GENOMIC DNA]</scope>
    <source>
        <strain evidence="1 2">22II14-10F7</strain>
    </source>
</reference>
<dbReference type="AlphaFoldDB" id="A0A1Y1SYX7"/>
<sequence length="198" mass="23326">MENYSEIDEKELFINNLSNIIHRLHLSKFKFNRKMNWPTNKLSNILAYKQEPLLKDLKCVREFLGLTTADLLTKALNENEIDELAKRTINVKLVRNISTNQYTGKPISYIIVLLSNVYNLEDEFTNKELINSLPKKFATYSIEWNKTRLKNYIIKTGKKINNNGVPEYKYRLKKRLPSKMVAKAIEKVGEKWLSRKNE</sequence>
<comment type="caution">
    <text evidence="1">The sequence shown here is derived from an EMBL/GenBank/DDBJ whole genome shotgun (WGS) entry which is preliminary data.</text>
</comment>